<dbReference type="Proteomes" id="UP000807504">
    <property type="component" value="Unassembled WGS sequence"/>
</dbReference>
<name>A0A8T0EMV6_ARGBR</name>
<sequence length="119" mass="13769">MLPVSNTLLLHGCELLEYFLTLTVCTHSAHKTGKYRAIFSADNALFGCKCHRKIRQLTMILLSFGYCLNPISLQMPTSCPRMHTDSNEKQMKFLEYVFLTQHEEHILTELPHLPKVMQM</sequence>
<dbReference type="AlphaFoldDB" id="A0A8T0EMV6"/>
<gene>
    <name evidence="1" type="ORF">HNY73_017273</name>
</gene>
<protein>
    <submittedName>
        <fullName evidence="1">Uncharacterized protein</fullName>
    </submittedName>
</protein>
<evidence type="ECO:0000313" key="2">
    <source>
        <dbReference type="Proteomes" id="UP000807504"/>
    </source>
</evidence>
<keyword evidence="2" id="KW-1185">Reference proteome</keyword>
<reference evidence="1" key="2">
    <citation type="submission" date="2020-06" db="EMBL/GenBank/DDBJ databases">
        <authorList>
            <person name="Sheffer M."/>
        </authorList>
    </citation>
    <scope>NUCLEOTIDE SEQUENCE</scope>
</reference>
<evidence type="ECO:0000313" key="1">
    <source>
        <dbReference type="EMBL" id="KAF8774754.1"/>
    </source>
</evidence>
<proteinExistence type="predicted"/>
<comment type="caution">
    <text evidence="1">The sequence shown here is derived from an EMBL/GenBank/DDBJ whole genome shotgun (WGS) entry which is preliminary data.</text>
</comment>
<dbReference type="EMBL" id="JABXBU010002227">
    <property type="protein sequence ID" value="KAF8774754.1"/>
    <property type="molecule type" value="Genomic_DNA"/>
</dbReference>
<organism evidence="1 2">
    <name type="scientific">Argiope bruennichi</name>
    <name type="common">Wasp spider</name>
    <name type="synonym">Aranea bruennichi</name>
    <dbReference type="NCBI Taxonomy" id="94029"/>
    <lineage>
        <taxon>Eukaryota</taxon>
        <taxon>Metazoa</taxon>
        <taxon>Ecdysozoa</taxon>
        <taxon>Arthropoda</taxon>
        <taxon>Chelicerata</taxon>
        <taxon>Arachnida</taxon>
        <taxon>Araneae</taxon>
        <taxon>Araneomorphae</taxon>
        <taxon>Entelegynae</taxon>
        <taxon>Araneoidea</taxon>
        <taxon>Araneidae</taxon>
        <taxon>Argiope</taxon>
    </lineage>
</organism>
<accession>A0A8T0EMV6</accession>
<reference evidence="1" key="1">
    <citation type="journal article" date="2020" name="bioRxiv">
        <title>Chromosome-level reference genome of the European wasp spider Argiope bruennichi: a resource for studies on range expansion and evolutionary adaptation.</title>
        <authorList>
            <person name="Sheffer M.M."/>
            <person name="Hoppe A."/>
            <person name="Krehenwinkel H."/>
            <person name="Uhl G."/>
            <person name="Kuss A.W."/>
            <person name="Jensen L."/>
            <person name="Jensen C."/>
            <person name="Gillespie R.G."/>
            <person name="Hoff K.J."/>
            <person name="Prost S."/>
        </authorList>
    </citation>
    <scope>NUCLEOTIDE SEQUENCE</scope>
</reference>